<name>A0A0T6LQL1_WENVI</name>
<comment type="caution">
    <text evidence="1">The sequence shown here is derived from an EMBL/GenBank/DDBJ whole genome shotgun (WGS) entry which is preliminary data.</text>
</comment>
<dbReference type="STRING" id="76728.AQ490_25300"/>
<accession>A0A0T6LQL1</accession>
<evidence type="ECO:0000313" key="1">
    <source>
        <dbReference type="EMBL" id="KRV48395.1"/>
    </source>
</evidence>
<gene>
    <name evidence="1" type="ORF">AQ490_25300</name>
</gene>
<protein>
    <recommendedName>
        <fullName evidence="3">Coenzyme PQQ synthesis protein D (PqqD)</fullName>
    </recommendedName>
</protein>
<dbReference type="Gene3D" id="1.10.10.1150">
    <property type="entry name" value="Coenzyme PQQ synthesis protein D (PqqD)"/>
    <property type="match status" value="1"/>
</dbReference>
<evidence type="ECO:0000313" key="2">
    <source>
        <dbReference type="Proteomes" id="UP000050867"/>
    </source>
</evidence>
<reference evidence="1 2" key="1">
    <citation type="submission" date="2015-10" db="EMBL/GenBank/DDBJ databases">
        <title>Draft genome sequence of pyrrolomycin-producing Streptomyces vitaminophilus.</title>
        <authorList>
            <person name="Graham D.E."/>
            <person name="Mahan K.M."/>
            <person name="Klingeman D.M."/>
            <person name="Hettich R.L."/>
            <person name="Parry R.J."/>
        </authorList>
    </citation>
    <scope>NUCLEOTIDE SEQUENCE [LARGE SCALE GENOMIC DNA]</scope>
    <source>
        <strain evidence="1 2">ATCC 31673</strain>
    </source>
</reference>
<proteinExistence type="predicted"/>
<dbReference type="EMBL" id="LLZU01000025">
    <property type="protein sequence ID" value="KRV48395.1"/>
    <property type="molecule type" value="Genomic_DNA"/>
</dbReference>
<evidence type="ECO:0008006" key="3">
    <source>
        <dbReference type="Google" id="ProtNLM"/>
    </source>
</evidence>
<keyword evidence="2" id="KW-1185">Reference proteome</keyword>
<dbReference type="Pfam" id="PF05402">
    <property type="entry name" value="PqqD"/>
    <property type="match status" value="1"/>
</dbReference>
<dbReference type="NCBIfam" id="NF033530">
    <property type="entry name" value="lasso_PqqD_Strm"/>
    <property type="match status" value="1"/>
</dbReference>
<dbReference type="AlphaFoldDB" id="A0A0T6LQL1"/>
<dbReference type="InterPro" id="IPR041881">
    <property type="entry name" value="PqqD_sf"/>
</dbReference>
<sequence>MVLLDERAGRYWQLNSTGARVLRALLDGDTPDQVTDALTATAGGVPRARVAADVHGLLTRLAAARLTEPAPAR</sequence>
<dbReference type="InterPro" id="IPR008792">
    <property type="entry name" value="PQQD"/>
</dbReference>
<dbReference type="Proteomes" id="UP000050867">
    <property type="component" value="Unassembled WGS sequence"/>
</dbReference>
<organism evidence="1 2">
    <name type="scientific">Wenjunlia vitaminophila</name>
    <name type="common">Streptomyces vitaminophilus</name>
    <dbReference type="NCBI Taxonomy" id="76728"/>
    <lineage>
        <taxon>Bacteria</taxon>
        <taxon>Bacillati</taxon>
        <taxon>Actinomycetota</taxon>
        <taxon>Actinomycetes</taxon>
        <taxon>Kitasatosporales</taxon>
        <taxon>Streptomycetaceae</taxon>
        <taxon>Wenjunlia</taxon>
    </lineage>
</organism>